<sequence length="89" mass="9963">MRKQAIRVYESGEDAPKGKPWFPISRDYFLPLGWSQLPLFLPAWALHLPSTSSDQDLVPNLTLRTTASSSTAQSRTPSSVENLSFFLPI</sequence>
<evidence type="ECO:0000313" key="1">
    <source>
        <dbReference type="EMBL" id="KAF7509091.1"/>
    </source>
</evidence>
<gene>
    <name evidence="1" type="ORF">GJ744_008318</name>
</gene>
<dbReference type="Proteomes" id="UP000606974">
    <property type="component" value="Unassembled WGS sequence"/>
</dbReference>
<protein>
    <submittedName>
        <fullName evidence="1">Uncharacterized protein</fullName>
    </submittedName>
</protein>
<organism evidence="1 2">
    <name type="scientific">Endocarpon pusillum</name>
    <dbReference type="NCBI Taxonomy" id="364733"/>
    <lineage>
        <taxon>Eukaryota</taxon>
        <taxon>Fungi</taxon>
        <taxon>Dikarya</taxon>
        <taxon>Ascomycota</taxon>
        <taxon>Pezizomycotina</taxon>
        <taxon>Eurotiomycetes</taxon>
        <taxon>Chaetothyriomycetidae</taxon>
        <taxon>Verrucariales</taxon>
        <taxon>Verrucariaceae</taxon>
        <taxon>Endocarpon</taxon>
    </lineage>
</organism>
<accession>A0A8H7ALB0</accession>
<dbReference type="AlphaFoldDB" id="A0A8H7ALB0"/>
<keyword evidence="2" id="KW-1185">Reference proteome</keyword>
<proteinExistence type="predicted"/>
<comment type="caution">
    <text evidence="1">The sequence shown here is derived from an EMBL/GenBank/DDBJ whole genome shotgun (WGS) entry which is preliminary data.</text>
</comment>
<reference evidence="1" key="1">
    <citation type="submission" date="2020-02" db="EMBL/GenBank/DDBJ databases">
        <authorList>
            <person name="Palmer J.M."/>
        </authorList>
    </citation>
    <scope>NUCLEOTIDE SEQUENCE</scope>
    <source>
        <strain evidence="1">EPUS1.4</strain>
        <tissue evidence="1">Thallus</tissue>
    </source>
</reference>
<dbReference type="EMBL" id="JAACFV010000045">
    <property type="protein sequence ID" value="KAF7509091.1"/>
    <property type="molecule type" value="Genomic_DNA"/>
</dbReference>
<name>A0A8H7ALB0_9EURO</name>
<evidence type="ECO:0000313" key="2">
    <source>
        <dbReference type="Proteomes" id="UP000606974"/>
    </source>
</evidence>